<dbReference type="PANTHER" id="PTHR11203">
    <property type="entry name" value="CLEAVAGE AND POLYADENYLATION SPECIFICITY FACTOR FAMILY MEMBER"/>
    <property type="match status" value="1"/>
</dbReference>
<dbReference type="InterPro" id="IPR001279">
    <property type="entry name" value="Metallo-B-lactamas"/>
</dbReference>
<evidence type="ECO:0000259" key="5">
    <source>
        <dbReference type="SMART" id="SM01027"/>
    </source>
</evidence>
<keyword evidence="1 6" id="KW-0378">Hydrolase</keyword>
<dbReference type="SMART" id="SM00849">
    <property type="entry name" value="Lactamase_B"/>
    <property type="match status" value="1"/>
</dbReference>
<sequence>MSRTAPQLLEAMIFDAARAALKSQLYAEQQIDPQAFSRVNRAGLLDLIARVPTLRAELAHTYRDELDGTHPQLVALLSDNAADSAAAAQVLRNPRAVRTPRGRSKASAKTTDDGGQHAVDNGRGPIALDPAAARRLRERFERRLSETRAARDQARVQRDYARGEADRLRLDLAVAEEDRDEALAVIEALRAELAAARAHAAELATDVLAAATVLKAAILPAPVGLSVVDDIDIDPRERAAAAAAVDARTVTPADSRIAAALEQTGVTQASLLSVLNALLEPPAPVEPVWVGEPREIALTPLGGGTDIGGSCMLVSVGDIRILIDAGMRPKKRIDHAGPEHIAVALAGSLDAIVITHAHNDHAGYVPALIAEYPNVPVICTPETAAILPTMWNDSVRVFERSRGAYVEDDAPLAEPPYGQAQVVAAQRRIREVRCGRIVEVADGVTITLFPAGHILGAAGVVVSAGPNRVTVTGDVSDLAQMSVPGLVVPDAARGSDLLVIESTYCGHHSSNRDAEVEKFVRIVAETVGDSAANGGRVLVPAFALGRAQEVALTLRDRLPDVPVLIDGMAKDIAKIYEEQTAGAVRPLKIYGDQVSAVRAGERQQLLRTFRRGVIVTTSGMLTAGPAVTWARSILPDPEAALLIAGYQDEESPGFELLELAEAKRQATFVLDRDELTVNARVAKFGLSAHADRRGLSSIITEIGARDVMLVHGVASKQRDFADNLTRRGVSVAPTRHWRLSG</sequence>
<keyword evidence="7" id="KW-1185">Reference proteome</keyword>
<evidence type="ECO:0000256" key="3">
    <source>
        <dbReference type="SAM" id="MobiDB-lite"/>
    </source>
</evidence>
<gene>
    <name evidence="6" type="ORF">U3653_32195</name>
</gene>
<name>A0ABU6B4K0_9NOCA</name>
<evidence type="ECO:0000256" key="1">
    <source>
        <dbReference type="ARBA" id="ARBA00022801"/>
    </source>
</evidence>
<dbReference type="InterPro" id="IPR022712">
    <property type="entry name" value="Beta_Casp"/>
</dbReference>
<keyword evidence="2" id="KW-0175">Coiled coil</keyword>
<dbReference type="Pfam" id="PF07521">
    <property type="entry name" value="RMMBL"/>
    <property type="match status" value="1"/>
</dbReference>
<dbReference type="SUPFAM" id="SSF56281">
    <property type="entry name" value="Metallo-hydrolase/oxidoreductase"/>
    <property type="match status" value="1"/>
</dbReference>
<dbReference type="Proteomes" id="UP001348098">
    <property type="component" value="Unassembled WGS sequence"/>
</dbReference>
<organism evidence="6 7">
    <name type="scientific">Nocardia implantans</name>
    <dbReference type="NCBI Taxonomy" id="3108168"/>
    <lineage>
        <taxon>Bacteria</taxon>
        <taxon>Bacillati</taxon>
        <taxon>Actinomycetota</taxon>
        <taxon>Actinomycetes</taxon>
        <taxon>Mycobacteriales</taxon>
        <taxon>Nocardiaceae</taxon>
        <taxon>Nocardia</taxon>
    </lineage>
</organism>
<dbReference type="InterPro" id="IPR036866">
    <property type="entry name" value="RibonucZ/Hydroxyglut_hydro"/>
</dbReference>
<dbReference type="SMART" id="SM01027">
    <property type="entry name" value="Beta-Casp"/>
    <property type="match status" value="1"/>
</dbReference>
<dbReference type="Gene3D" id="3.40.50.10890">
    <property type="match status" value="1"/>
</dbReference>
<dbReference type="InterPro" id="IPR050698">
    <property type="entry name" value="MBL"/>
</dbReference>
<feature type="domain" description="Beta-Casp" evidence="5">
    <location>
        <begin position="547"/>
        <end position="656"/>
    </location>
</feature>
<dbReference type="InterPro" id="IPR011108">
    <property type="entry name" value="RMMBL"/>
</dbReference>
<evidence type="ECO:0000256" key="2">
    <source>
        <dbReference type="SAM" id="Coils"/>
    </source>
</evidence>
<dbReference type="EC" id="3.-.-.-" evidence="6"/>
<dbReference type="Pfam" id="PF00753">
    <property type="entry name" value="Lactamase_B"/>
    <property type="match status" value="1"/>
</dbReference>
<evidence type="ECO:0000313" key="6">
    <source>
        <dbReference type="EMBL" id="MEB3514708.1"/>
    </source>
</evidence>
<comment type="caution">
    <text evidence="6">The sequence shown here is derived from an EMBL/GenBank/DDBJ whole genome shotgun (WGS) entry which is preliminary data.</text>
</comment>
<proteinExistence type="predicted"/>
<dbReference type="Gene3D" id="3.60.15.10">
    <property type="entry name" value="Ribonuclease Z/Hydroxyacylglutathione hydrolase-like"/>
    <property type="match status" value="1"/>
</dbReference>
<feature type="coiled-coil region" evidence="2">
    <location>
        <begin position="137"/>
        <end position="206"/>
    </location>
</feature>
<dbReference type="PANTHER" id="PTHR11203:SF37">
    <property type="entry name" value="INTEGRATOR COMPLEX SUBUNIT 11"/>
    <property type="match status" value="1"/>
</dbReference>
<dbReference type="GO" id="GO:0016787">
    <property type="term" value="F:hydrolase activity"/>
    <property type="evidence" value="ECO:0007669"/>
    <property type="project" value="UniProtKB-KW"/>
</dbReference>
<accession>A0ABU6B4K0</accession>
<dbReference type="Pfam" id="PF10996">
    <property type="entry name" value="Beta-Casp"/>
    <property type="match status" value="1"/>
</dbReference>
<feature type="region of interest" description="Disordered" evidence="3">
    <location>
        <begin position="93"/>
        <end position="126"/>
    </location>
</feature>
<evidence type="ECO:0000259" key="4">
    <source>
        <dbReference type="SMART" id="SM00849"/>
    </source>
</evidence>
<dbReference type="EMBL" id="JAYKYQ010000021">
    <property type="protein sequence ID" value="MEB3514708.1"/>
    <property type="molecule type" value="Genomic_DNA"/>
</dbReference>
<reference evidence="6 7" key="1">
    <citation type="submission" date="2023-12" db="EMBL/GenBank/DDBJ databases">
        <title>novel species in genus Nocarida.</title>
        <authorList>
            <person name="Li Z."/>
        </authorList>
    </citation>
    <scope>NUCLEOTIDE SEQUENCE [LARGE SCALE GENOMIC DNA]</scope>
    <source>
        <strain evidence="6 7">CDC186</strain>
    </source>
</reference>
<protein>
    <submittedName>
        <fullName evidence="6">MBL fold metallo-hydrolase</fullName>
        <ecNumber evidence="6">3.-.-.-</ecNumber>
    </submittedName>
</protein>
<evidence type="ECO:0000313" key="7">
    <source>
        <dbReference type="Proteomes" id="UP001348098"/>
    </source>
</evidence>
<dbReference type="RefSeq" id="WP_195083232.1">
    <property type="nucleotide sequence ID" value="NZ_JAYESH010000024.1"/>
</dbReference>
<feature type="domain" description="Metallo-beta-lactamase" evidence="4">
    <location>
        <begin position="308"/>
        <end position="507"/>
    </location>
</feature>
<dbReference type="CDD" id="cd16295">
    <property type="entry name" value="TTHA0252-CPSF-like_MBL-fold"/>
    <property type="match status" value="1"/>
</dbReference>